<evidence type="ECO:0000313" key="4">
    <source>
        <dbReference type="EMBL" id="SUM55517.1"/>
    </source>
</evidence>
<evidence type="ECO:0000259" key="1">
    <source>
        <dbReference type="Pfam" id="PF23648"/>
    </source>
</evidence>
<organism evidence="3 5">
    <name type="scientific">Staphylococcus nepalensis</name>
    <dbReference type="NCBI Taxonomy" id="214473"/>
    <lineage>
        <taxon>Bacteria</taxon>
        <taxon>Bacillati</taxon>
        <taxon>Bacillota</taxon>
        <taxon>Bacilli</taxon>
        <taxon>Bacillales</taxon>
        <taxon>Staphylococcaceae</taxon>
        <taxon>Staphylococcus</taxon>
    </lineage>
</organism>
<dbReference type="InterPro" id="IPR055571">
    <property type="entry name" value="DUF7147"/>
</dbReference>
<reference evidence="2 7" key="4">
    <citation type="submission" date="2021-03" db="EMBL/GenBank/DDBJ databases">
        <title>Staphylococci and Mammaliicocci in bats.</title>
        <authorList>
            <person name="Fountain K."/>
        </authorList>
    </citation>
    <scope>NUCLEOTIDE SEQUENCE [LARGE SCALE GENOMIC DNA]</scope>
    <source>
        <strain evidence="2 7">18_1_E_SW</strain>
    </source>
</reference>
<reference evidence="4 6" key="3">
    <citation type="submission" date="2018-06" db="EMBL/GenBank/DDBJ databases">
        <authorList>
            <consortium name="Pathogen Informatics"/>
            <person name="Doyle S."/>
        </authorList>
    </citation>
    <scope>NUCLEOTIDE SEQUENCE [LARGE SCALE GENOMIC DNA]</scope>
    <source>
        <strain evidence="4 6">NCTC13834</strain>
    </source>
</reference>
<protein>
    <recommendedName>
        <fullName evidence="1">DUF7147 domain-containing protein</fullName>
    </recommendedName>
</protein>
<dbReference type="Proteomes" id="UP000254412">
    <property type="component" value="Unassembled WGS sequence"/>
</dbReference>
<dbReference type="AlphaFoldDB" id="A0A2T4S7L0"/>
<evidence type="ECO:0000313" key="5">
    <source>
        <dbReference type="Proteomes" id="UP000240400"/>
    </source>
</evidence>
<reference evidence="3 5" key="1">
    <citation type="journal article" date="2016" name="Front. Microbiol.">
        <title>Comprehensive Phylogenetic Analysis of Bovine Non-aureus Staphylococci Species Based on Whole-Genome Sequencing.</title>
        <authorList>
            <person name="Naushad S."/>
            <person name="Barkema H.W."/>
            <person name="Luby C."/>
            <person name="Condas L.A."/>
            <person name="Nobrega D.B."/>
            <person name="Carson D.A."/>
            <person name="De Buck J."/>
        </authorList>
    </citation>
    <scope>NUCLEOTIDE SEQUENCE [LARGE SCALE GENOMIC DNA]</scope>
    <source>
        <strain evidence="3 5">SNUC 4337</strain>
    </source>
</reference>
<dbReference type="OrthoDB" id="2427086at2"/>
<dbReference type="Proteomes" id="UP000240400">
    <property type="component" value="Unassembled WGS sequence"/>
</dbReference>
<gene>
    <name evidence="3" type="ORF">BUZ61_12470</name>
    <name evidence="2" type="ORF">J3T88_05865</name>
    <name evidence="4" type="ORF">NCTC13834_01884</name>
</gene>
<dbReference type="Proteomes" id="UP000664081">
    <property type="component" value="Unassembled WGS sequence"/>
</dbReference>
<dbReference type="EMBL" id="JAFNLT010000004">
    <property type="protein sequence ID" value="MBO1226852.1"/>
    <property type="molecule type" value="Genomic_DNA"/>
</dbReference>
<evidence type="ECO:0000313" key="6">
    <source>
        <dbReference type="Proteomes" id="UP000254412"/>
    </source>
</evidence>
<dbReference type="EMBL" id="PZHR01000110">
    <property type="protein sequence ID" value="PTK57534.1"/>
    <property type="molecule type" value="Genomic_DNA"/>
</dbReference>
<sequence length="129" mass="15420">MKQSFIKLGEGLTDLFEFITLIEYNHTRIDYIVYFHTPTFDKKLSSVAIIMKPTSDKHFQAMYIMVNALKYPYPEPNKKFDMINKQAAQFNLEIKEIDVQPPERFHSHSIYFNYLISVLRIERWIPPLE</sequence>
<proteinExistence type="predicted"/>
<evidence type="ECO:0000313" key="3">
    <source>
        <dbReference type="EMBL" id="PTK57534.1"/>
    </source>
</evidence>
<evidence type="ECO:0000313" key="7">
    <source>
        <dbReference type="Proteomes" id="UP000664081"/>
    </source>
</evidence>
<dbReference type="Pfam" id="PF23648">
    <property type="entry name" value="DUF7147"/>
    <property type="match status" value="1"/>
</dbReference>
<evidence type="ECO:0000313" key="2">
    <source>
        <dbReference type="EMBL" id="MBO1226852.1"/>
    </source>
</evidence>
<dbReference type="EMBL" id="UHDS01000001">
    <property type="protein sequence ID" value="SUM55517.1"/>
    <property type="molecule type" value="Genomic_DNA"/>
</dbReference>
<dbReference type="RefSeq" id="WP_103373004.1">
    <property type="nucleotide sequence ID" value="NZ_BMCF01000010.1"/>
</dbReference>
<reference evidence="3" key="2">
    <citation type="submission" date="2018-03" db="EMBL/GenBank/DDBJ databases">
        <authorList>
            <person name="Keele B.F."/>
        </authorList>
    </citation>
    <scope>NUCLEOTIDE SEQUENCE</scope>
    <source>
        <strain evidence="3">SNUC 4337</strain>
    </source>
</reference>
<feature type="domain" description="DUF7147" evidence="1">
    <location>
        <begin position="1"/>
        <end position="125"/>
    </location>
</feature>
<name>A0A2T4S7L0_9STAP</name>
<keyword evidence="7" id="KW-1185">Reference proteome</keyword>
<accession>A0A2T4S7L0</accession>